<comment type="similarity">
    <text evidence="7">Belongs to the NALF family.</text>
</comment>
<dbReference type="GO" id="GO:0015275">
    <property type="term" value="F:stretch-activated, monoatomic cation-selective, calcium channel activity"/>
    <property type="evidence" value="ECO:0007669"/>
    <property type="project" value="TreeGrafter"/>
</dbReference>
<evidence type="ECO:0000256" key="2">
    <source>
        <dbReference type="ARBA" id="ARBA00022692"/>
    </source>
</evidence>
<dbReference type="AlphaFoldDB" id="A0A1D1VMU9"/>
<keyword evidence="4" id="KW-0472">Membrane</keyword>
<keyword evidence="6" id="KW-0325">Glycoprotein</keyword>
<keyword evidence="11" id="KW-1185">Reference proteome</keyword>
<evidence type="ECO:0000313" key="11">
    <source>
        <dbReference type="Proteomes" id="UP000186922"/>
    </source>
</evidence>
<dbReference type="GO" id="GO:0005886">
    <property type="term" value="C:plasma membrane"/>
    <property type="evidence" value="ECO:0007669"/>
    <property type="project" value="TreeGrafter"/>
</dbReference>
<dbReference type="PANTHER" id="PTHR15819">
    <property type="entry name" value="TRANSMEMBRANE PROTEIN FAM155"/>
    <property type="match status" value="1"/>
</dbReference>
<dbReference type="InterPro" id="IPR055288">
    <property type="entry name" value="NALCN_aux_factor_1/2"/>
</dbReference>
<evidence type="ECO:0000256" key="4">
    <source>
        <dbReference type="ARBA" id="ARBA00023136"/>
    </source>
</evidence>
<gene>
    <name evidence="10" type="primary">RvY_11116-1</name>
    <name evidence="10" type="synonym">RvY_11116.1</name>
    <name evidence="10" type="ORF">RvY_11116</name>
</gene>
<dbReference type="STRING" id="947166.A0A1D1VMU9"/>
<comment type="caution">
    <text evidence="8">Lacks conserved residue(s) required for the propagation of feature annotation.</text>
</comment>
<dbReference type="PANTHER" id="PTHR15819:SF11">
    <property type="entry name" value="MID1, ISOFORM A"/>
    <property type="match status" value="1"/>
</dbReference>
<dbReference type="OrthoDB" id="10047996at2759"/>
<protein>
    <recommendedName>
        <fullName evidence="9">FZ domain-containing protein</fullName>
    </recommendedName>
</protein>
<evidence type="ECO:0000256" key="6">
    <source>
        <dbReference type="ARBA" id="ARBA00023180"/>
    </source>
</evidence>
<feature type="domain" description="FZ" evidence="9">
    <location>
        <begin position="280"/>
        <end position="356"/>
    </location>
</feature>
<dbReference type="EMBL" id="BDGG01000006">
    <property type="protein sequence ID" value="GAV00234.1"/>
    <property type="molecule type" value="Genomic_DNA"/>
</dbReference>
<evidence type="ECO:0000259" key="9">
    <source>
        <dbReference type="PROSITE" id="PS50038"/>
    </source>
</evidence>
<keyword evidence="3" id="KW-1133">Transmembrane helix</keyword>
<keyword evidence="5" id="KW-1015">Disulfide bond</keyword>
<reference evidence="10 11" key="1">
    <citation type="journal article" date="2016" name="Nat. Commun.">
        <title>Extremotolerant tardigrade genome and improved radiotolerance of human cultured cells by tardigrade-unique protein.</title>
        <authorList>
            <person name="Hashimoto T."/>
            <person name="Horikawa D.D."/>
            <person name="Saito Y."/>
            <person name="Kuwahara H."/>
            <person name="Kozuka-Hata H."/>
            <person name="Shin-I T."/>
            <person name="Minakuchi Y."/>
            <person name="Ohishi K."/>
            <person name="Motoyama A."/>
            <person name="Aizu T."/>
            <person name="Enomoto A."/>
            <person name="Kondo K."/>
            <person name="Tanaka S."/>
            <person name="Hara Y."/>
            <person name="Koshikawa S."/>
            <person name="Sagara H."/>
            <person name="Miura T."/>
            <person name="Yokobori S."/>
            <person name="Miyagawa K."/>
            <person name="Suzuki Y."/>
            <person name="Kubo T."/>
            <person name="Oyama M."/>
            <person name="Kohara Y."/>
            <person name="Fujiyama A."/>
            <person name="Arakawa K."/>
            <person name="Katayama T."/>
            <person name="Toyoda A."/>
            <person name="Kunieda T."/>
        </authorList>
    </citation>
    <scope>NUCLEOTIDE SEQUENCE [LARGE SCALE GENOMIC DNA]</scope>
    <source>
        <strain evidence="10 11">YOKOZUNA-1</strain>
    </source>
</reference>
<evidence type="ECO:0000256" key="3">
    <source>
        <dbReference type="ARBA" id="ARBA00022989"/>
    </source>
</evidence>
<dbReference type="InterPro" id="IPR020067">
    <property type="entry name" value="Frizzled_dom"/>
</dbReference>
<proteinExistence type="inferred from homology"/>
<evidence type="ECO:0000256" key="1">
    <source>
        <dbReference type="ARBA" id="ARBA00004141"/>
    </source>
</evidence>
<name>A0A1D1VMU9_RAMVA</name>
<evidence type="ECO:0000313" key="10">
    <source>
        <dbReference type="EMBL" id="GAV00234.1"/>
    </source>
</evidence>
<evidence type="ECO:0000256" key="7">
    <source>
        <dbReference type="ARBA" id="ARBA00029445"/>
    </source>
</evidence>
<dbReference type="PROSITE" id="PS50038">
    <property type="entry name" value="FZ"/>
    <property type="match status" value="1"/>
</dbReference>
<evidence type="ECO:0000256" key="8">
    <source>
        <dbReference type="PROSITE-ProRule" id="PRU00090"/>
    </source>
</evidence>
<accession>A0A1D1VMU9</accession>
<evidence type="ECO:0000256" key="5">
    <source>
        <dbReference type="ARBA" id="ARBA00023157"/>
    </source>
</evidence>
<dbReference type="Proteomes" id="UP000186922">
    <property type="component" value="Unassembled WGS sequence"/>
</dbReference>
<sequence length="416" mass="47517">MEFWPSSPWRFEHQLDYRAVRPREDIAQLKQRERKAQEAEKASTWNGIPVGRRHSGVKAHLIDLSYLSLALTFLFSSSTTLAATFTPADASLLVTLSPGPTPAVDMPEVNYPSRKPISYTRNDTSICQNSTNSRLRNISSYYHTPWLDRSFCSFPRDDLSLSEPSIQLSQLPVSSDCRPSDPSVLDKLLFQCDMAPAKRSRQNFQASKLEFCSDYGLEKVLGGYDACVMKGEKEECQQCLRSIYQMDQQVKLVYCHFARDILGRFDCETPFSVKWNCTHCQTAYRQWLCAMLIPFRMDEYLIKPCRTFCTVVEQRCPYLTPDDRVIIAGEPMFLCKDPDIPELYSAYDEPPHCYQPCHLHPGLEPAEACRDHELLKDQLAAYYNMSKHPLSSSSILNLCHFVALLSLFLPVVLVSA</sequence>
<keyword evidence="2" id="KW-0812">Transmembrane</keyword>
<organism evidence="10 11">
    <name type="scientific">Ramazzottius varieornatus</name>
    <name type="common">Water bear</name>
    <name type="synonym">Tardigrade</name>
    <dbReference type="NCBI Taxonomy" id="947166"/>
    <lineage>
        <taxon>Eukaryota</taxon>
        <taxon>Metazoa</taxon>
        <taxon>Ecdysozoa</taxon>
        <taxon>Tardigrada</taxon>
        <taxon>Eutardigrada</taxon>
        <taxon>Parachela</taxon>
        <taxon>Hypsibioidea</taxon>
        <taxon>Ramazzottiidae</taxon>
        <taxon>Ramazzottius</taxon>
    </lineage>
</organism>
<comment type="caution">
    <text evidence="10">The sequence shown here is derived from an EMBL/GenBank/DDBJ whole genome shotgun (WGS) entry which is preliminary data.</text>
</comment>
<dbReference type="GO" id="GO:0098703">
    <property type="term" value="P:calcium ion import across plasma membrane"/>
    <property type="evidence" value="ECO:0007669"/>
    <property type="project" value="TreeGrafter"/>
</dbReference>
<comment type="subcellular location">
    <subcellularLocation>
        <location evidence="1">Membrane</location>
        <topology evidence="1">Multi-pass membrane protein</topology>
    </subcellularLocation>
</comment>